<organism evidence="8 9">
    <name type="scientific">Kribbella koreensis</name>
    <dbReference type="NCBI Taxonomy" id="57909"/>
    <lineage>
        <taxon>Bacteria</taxon>
        <taxon>Bacillati</taxon>
        <taxon>Actinomycetota</taxon>
        <taxon>Actinomycetes</taxon>
        <taxon>Propionibacteriales</taxon>
        <taxon>Kribbellaceae</taxon>
        <taxon>Kribbella</taxon>
    </lineage>
</organism>
<evidence type="ECO:0000259" key="6">
    <source>
        <dbReference type="PROSITE" id="PS50043"/>
    </source>
</evidence>
<dbReference type="Pfam" id="PF00072">
    <property type="entry name" value="Response_reg"/>
    <property type="match status" value="1"/>
</dbReference>
<dbReference type="SMART" id="SM00421">
    <property type="entry name" value="HTH_LUXR"/>
    <property type="match status" value="1"/>
</dbReference>
<evidence type="ECO:0000256" key="3">
    <source>
        <dbReference type="ARBA" id="ARBA00023125"/>
    </source>
</evidence>
<dbReference type="InterPro" id="IPR016032">
    <property type="entry name" value="Sig_transdc_resp-reg_C-effctor"/>
</dbReference>
<dbReference type="InterPro" id="IPR058245">
    <property type="entry name" value="NreC/VraR/RcsB-like_REC"/>
</dbReference>
<evidence type="ECO:0000313" key="8">
    <source>
        <dbReference type="EMBL" id="GAA0933577.1"/>
    </source>
</evidence>
<dbReference type="PANTHER" id="PTHR43214">
    <property type="entry name" value="TWO-COMPONENT RESPONSE REGULATOR"/>
    <property type="match status" value="1"/>
</dbReference>
<gene>
    <name evidence="8" type="ORF">GCM10009554_18900</name>
</gene>
<dbReference type="PRINTS" id="PR00038">
    <property type="entry name" value="HTHLUXR"/>
</dbReference>
<feature type="domain" description="Response regulatory" evidence="7">
    <location>
        <begin position="11"/>
        <end position="122"/>
    </location>
</feature>
<proteinExistence type="predicted"/>
<accession>A0ABN1PWF1</accession>
<dbReference type="Proteomes" id="UP001500542">
    <property type="component" value="Unassembled WGS sequence"/>
</dbReference>
<dbReference type="PROSITE" id="PS50043">
    <property type="entry name" value="HTH_LUXR_2"/>
    <property type="match status" value="1"/>
</dbReference>
<comment type="caution">
    <text evidence="8">The sequence shown here is derived from an EMBL/GenBank/DDBJ whole genome shotgun (WGS) entry which is preliminary data.</text>
</comment>
<name>A0ABN1PWF1_9ACTN</name>
<dbReference type="InterPro" id="IPR011006">
    <property type="entry name" value="CheY-like_superfamily"/>
</dbReference>
<dbReference type="InterPro" id="IPR000792">
    <property type="entry name" value="Tscrpt_reg_LuxR_C"/>
</dbReference>
<dbReference type="InterPro" id="IPR039420">
    <property type="entry name" value="WalR-like"/>
</dbReference>
<dbReference type="CDD" id="cd17535">
    <property type="entry name" value="REC_NarL-like"/>
    <property type="match status" value="1"/>
</dbReference>
<feature type="domain" description="HTH luxR-type" evidence="6">
    <location>
        <begin position="146"/>
        <end position="211"/>
    </location>
</feature>
<evidence type="ECO:0000256" key="4">
    <source>
        <dbReference type="ARBA" id="ARBA00023163"/>
    </source>
</evidence>
<evidence type="ECO:0000256" key="2">
    <source>
        <dbReference type="ARBA" id="ARBA00023015"/>
    </source>
</evidence>
<evidence type="ECO:0000256" key="5">
    <source>
        <dbReference type="PROSITE-ProRule" id="PRU00169"/>
    </source>
</evidence>
<dbReference type="Pfam" id="PF00196">
    <property type="entry name" value="GerE"/>
    <property type="match status" value="1"/>
</dbReference>
<dbReference type="Gene3D" id="3.40.50.2300">
    <property type="match status" value="1"/>
</dbReference>
<dbReference type="EMBL" id="BAAAHK010000004">
    <property type="protein sequence ID" value="GAA0933577.1"/>
    <property type="molecule type" value="Genomic_DNA"/>
</dbReference>
<dbReference type="CDD" id="cd06170">
    <property type="entry name" value="LuxR_C_like"/>
    <property type="match status" value="1"/>
</dbReference>
<sequence length="212" mass="22347">MDADPAEPPVSVVVADGHPVIRGGLRAMLSTQTRYRVLADADNARDTVRAVTVHRPDVVVIDLDLGGVAAITEIRRCGARVLVFTMADEDAAIVSALQAGAGGYIRKNASPEQITRAICGVAAGDVVLGPPFAARLAELLLPVPTVRTDLPDLTAREREVLSLLVEGLPNSAIARRLTLAPKTISNHLSVIFGKLQVASRADAVILARQAGW</sequence>
<evidence type="ECO:0000313" key="9">
    <source>
        <dbReference type="Proteomes" id="UP001500542"/>
    </source>
</evidence>
<dbReference type="PANTHER" id="PTHR43214:SF24">
    <property type="entry name" value="TRANSCRIPTIONAL REGULATORY PROTEIN NARL-RELATED"/>
    <property type="match status" value="1"/>
</dbReference>
<keyword evidence="3" id="KW-0238">DNA-binding</keyword>
<dbReference type="SUPFAM" id="SSF46894">
    <property type="entry name" value="C-terminal effector domain of the bipartite response regulators"/>
    <property type="match status" value="1"/>
</dbReference>
<keyword evidence="9" id="KW-1185">Reference proteome</keyword>
<keyword evidence="4" id="KW-0804">Transcription</keyword>
<feature type="modified residue" description="4-aspartylphosphate" evidence="5">
    <location>
        <position position="62"/>
    </location>
</feature>
<dbReference type="RefSeq" id="WP_343967046.1">
    <property type="nucleotide sequence ID" value="NZ_BAAAHK010000004.1"/>
</dbReference>
<protein>
    <submittedName>
        <fullName evidence="8">Response regulator transcription factor</fullName>
    </submittedName>
</protein>
<dbReference type="SUPFAM" id="SSF52172">
    <property type="entry name" value="CheY-like"/>
    <property type="match status" value="1"/>
</dbReference>
<keyword evidence="2" id="KW-0805">Transcription regulation</keyword>
<dbReference type="PROSITE" id="PS50110">
    <property type="entry name" value="RESPONSE_REGULATORY"/>
    <property type="match status" value="1"/>
</dbReference>
<evidence type="ECO:0000259" key="7">
    <source>
        <dbReference type="PROSITE" id="PS50110"/>
    </source>
</evidence>
<evidence type="ECO:0000256" key="1">
    <source>
        <dbReference type="ARBA" id="ARBA00022553"/>
    </source>
</evidence>
<keyword evidence="1 5" id="KW-0597">Phosphoprotein</keyword>
<dbReference type="InterPro" id="IPR001789">
    <property type="entry name" value="Sig_transdc_resp-reg_receiver"/>
</dbReference>
<dbReference type="SMART" id="SM00448">
    <property type="entry name" value="REC"/>
    <property type="match status" value="1"/>
</dbReference>
<reference evidence="8 9" key="1">
    <citation type="journal article" date="2019" name="Int. J. Syst. Evol. Microbiol.">
        <title>The Global Catalogue of Microorganisms (GCM) 10K type strain sequencing project: providing services to taxonomists for standard genome sequencing and annotation.</title>
        <authorList>
            <consortium name="The Broad Institute Genomics Platform"/>
            <consortium name="The Broad Institute Genome Sequencing Center for Infectious Disease"/>
            <person name="Wu L."/>
            <person name="Ma J."/>
        </authorList>
    </citation>
    <scope>NUCLEOTIDE SEQUENCE [LARGE SCALE GENOMIC DNA]</scope>
    <source>
        <strain evidence="8 9">JCM 10977</strain>
    </source>
</reference>